<sequence>MFGPGGKRMRTHSDSSAGDVNYHPKKQKTKDSSQERDTLSPENPRESFPQKMLVDSSVGTTDKVLDDRKTEPMEVVHATSVNPQSVASADKQAAMDMRISKPALSYLFEAIIKCRFPAGKWKELGKALDVSPNTLSNMEIGNTPVRLRHCEVINIWFRQNSHLHKITPGNLLRILKGIDETTGKAIESAWCIEPQSASASDNHVNKPYVPFEQLPLEWPLSKSHLPQLIEHLSQVNFHKASWMTLGLALGLTFYSLDDIQLAGNGNVEQCARQVLMTWIEGNDYTEWRGPATMKRLCHVLHTIGESACAETLEQTFSGNEITPDYTSTDVRRIWQEKPWANETDVIKESDLPFILGMLEHLSIAESEYDCFDLFIYLGLPLYIVTGITENNNSVQLCVVLLLDKWLKEKADMATAEALVNAVKKISPEKGKKCRALLNAGGYHKEFAGQESKKELTNASVGVKDGSPGELTDNRLADMFVYIQDKKSSHFPTAKWRKLGQTLGLSDEMLNDIAAGPRYSQAFLVIWGWVNNFAALPGSRPPVQNELIFALKKIGETVAAEKLEQHLQTSWHSVASQPGGSEQIVQMATFDQLTLNSPLQPAHLSSLLKLLDQCSYGKAEWFPLGILMRLRIDNLRIIEKDNSGNVAKCFQGVLVEWLNWAGSSLIHAGPPTPALLVKFMRLTGDPAAADRMEAYFKSCSEK</sequence>
<proteinExistence type="predicted"/>
<dbReference type="EMBL" id="JAMFLX010000013">
    <property type="protein sequence ID" value="MCL6270447.1"/>
    <property type="molecule type" value="Genomic_DNA"/>
</dbReference>
<dbReference type="Gene3D" id="1.10.533.10">
    <property type="entry name" value="Death Domain, Fas"/>
    <property type="match status" value="2"/>
</dbReference>
<gene>
    <name evidence="3" type="ORF">M3P05_10995</name>
</gene>
<feature type="domain" description="Death" evidence="2">
    <location>
        <begin position="120"/>
        <end position="179"/>
    </location>
</feature>
<organism evidence="3 4">
    <name type="scientific">Parendozoicomonas callyspongiae</name>
    <dbReference type="NCBI Taxonomy" id="2942213"/>
    <lineage>
        <taxon>Bacteria</taxon>
        <taxon>Pseudomonadati</taxon>
        <taxon>Pseudomonadota</taxon>
        <taxon>Gammaproteobacteria</taxon>
        <taxon>Oceanospirillales</taxon>
        <taxon>Endozoicomonadaceae</taxon>
        <taxon>Parendozoicomonas</taxon>
    </lineage>
</organism>
<dbReference type="Proteomes" id="UP001203338">
    <property type="component" value="Unassembled WGS sequence"/>
</dbReference>
<protein>
    <recommendedName>
        <fullName evidence="2">Death domain-containing protein</fullName>
    </recommendedName>
</protein>
<feature type="domain" description="Death" evidence="2">
    <location>
        <begin position="493"/>
        <end position="566"/>
    </location>
</feature>
<feature type="region of interest" description="Disordered" evidence="1">
    <location>
        <begin position="1"/>
        <end position="60"/>
    </location>
</feature>
<feature type="domain" description="Death" evidence="2">
    <location>
        <begin position="240"/>
        <end position="316"/>
    </location>
</feature>
<reference evidence="3 4" key="1">
    <citation type="submission" date="2022-05" db="EMBL/GenBank/DDBJ databases">
        <authorList>
            <person name="Park J.-S."/>
        </authorList>
    </citation>
    <scope>NUCLEOTIDE SEQUENCE [LARGE SCALE GENOMIC DNA]</scope>
    <source>
        <strain evidence="3 4">2012CJ34-2</strain>
    </source>
</reference>
<evidence type="ECO:0000259" key="2">
    <source>
        <dbReference type="PROSITE" id="PS50017"/>
    </source>
</evidence>
<name>A0ABT0PGD6_9GAMM</name>
<dbReference type="PROSITE" id="PS50017">
    <property type="entry name" value="DEATH_DOMAIN"/>
    <property type="match status" value="3"/>
</dbReference>
<evidence type="ECO:0000256" key="1">
    <source>
        <dbReference type="SAM" id="MobiDB-lite"/>
    </source>
</evidence>
<keyword evidence="4" id="KW-1185">Reference proteome</keyword>
<dbReference type="SUPFAM" id="SSF47986">
    <property type="entry name" value="DEATH domain"/>
    <property type="match status" value="2"/>
</dbReference>
<comment type="caution">
    <text evidence="3">The sequence shown here is derived from an EMBL/GenBank/DDBJ whole genome shotgun (WGS) entry which is preliminary data.</text>
</comment>
<feature type="compositionally biased region" description="Basic and acidic residues" evidence="1">
    <location>
        <begin position="29"/>
        <end position="45"/>
    </location>
</feature>
<accession>A0ABT0PGD6</accession>
<dbReference type="InterPro" id="IPR011029">
    <property type="entry name" value="DEATH-like_dom_sf"/>
</dbReference>
<dbReference type="RefSeq" id="WP_249699665.1">
    <property type="nucleotide sequence ID" value="NZ_JAMFLX010000013.1"/>
</dbReference>
<evidence type="ECO:0000313" key="3">
    <source>
        <dbReference type="EMBL" id="MCL6270447.1"/>
    </source>
</evidence>
<dbReference type="InterPro" id="IPR000488">
    <property type="entry name" value="Death_dom"/>
</dbReference>
<evidence type="ECO:0000313" key="4">
    <source>
        <dbReference type="Proteomes" id="UP001203338"/>
    </source>
</evidence>
<dbReference type="CDD" id="cd01670">
    <property type="entry name" value="Death"/>
    <property type="match status" value="2"/>
</dbReference>